<keyword evidence="2" id="KW-0238">DNA-binding</keyword>
<dbReference type="GO" id="GO:0005829">
    <property type="term" value="C:cytosol"/>
    <property type="evidence" value="ECO:0007669"/>
    <property type="project" value="TreeGrafter"/>
</dbReference>
<dbReference type="InterPro" id="IPR036390">
    <property type="entry name" value="WH_DNA-bd_sf"/>
</dbReference>
<evidence type="ECO:0000256" key="3">
    <source>
        <dbReference type="ARBA" id="ARBA00023163"/>
    </source>
</evidence>
<evidence type="ECO:0000313" key="5">
    <source>
        <dbReference type="EMBL" id="VAW07773.1"/>
    </source>
</evidence>
<keyword evidence="1" id="KW-0805">Transcription regulation</keyword>
<dbReference type="Pfam" id="PF01037">
    <property type="entry name" value="AsnC_trans_reg"/>
    <property type="match status" value="1"/>
</dbReference>
<gene>
    <name evidence="5" type="ORF">MNBD_ALPHA05-560</name>
</gene>
<dbReference type="SUPFAM" id="SSF46785">
    <property type="entry name" value="Winged helix' DNA-binding domain"/>
    <property type="match status" value="1"/>
</dbReference>
<dbReference type="AlphaFoldDB" id="A0A3B0SUT4"/>
<evidence type="ECO:0000256" key="2">
    <source>
        <dbReference type="ARBA" id="ARBA00023125"/>
    </source>
</evidence>
<feature type="domain" description="HTH asnC-type" evidence="4">
    <location>
        <begin position="10"/>
        <end position="64"/>
    </location>
</feature>
<sequence length="152" mass="17130">MKLTKSHIDILRVIQRDATATLEQVAAAAGVSHTTLWRRLKELEANDVIRGRVTILNPEKTGHTVCAFVYVNIVSHETKHRAAFEKLVDDTPAIMQCFSITGPNDYILTIRVRDIKDYELLLMDKILSHPSVASASSNIALREHKFTTELHL</sequence>
<dbReference type="InterPro" id="IPR019887">
    <property type="entry name" value="Tscrpt_reg_AsnC/Lrp_C"/>
</dbReference>
<dbReference type="InterPro" id="IPR036388">
    <property type="entry name" value="WH-like_DNA-bd_sf"/>
</dbReference>
<reference evidence="5" key="1">
    <citation type="submission" date="2018-06" db="EMBL/GenBank/DDBJ databases">
        <authorList>
            <person name="Zhirakovskaya E."/>
        </authorList>
    </citation>
    <scope>NUCLEOTIDE SEQUENCE</scope>
</reference>
<accession>A0A3B0SUT4</accession>
<dbReference type="Pfam" id="PF13412">
    <property type="entry name" value="HTH_24"/>
    <property type="match status" value="1"/>
</dbReference>
<dbReference type="PANTHER" id="PTHR30154">
    <property type="entry name" value="LEUCINE-RESPONSIVE REGULATORY PROTEIN"/>
    <property type="match status" value="1"/>
</dbReference>
<dbReference type="InterPro" id="IPR019888">
    <property type="entry name" value="Tscrpt_reg_AsnC-like"/>
</dbReference>
<proteinExistence type="predicted"/>
<dbReference type="SUPFAM" id="SSF54909">
    <property type="entry name" value="Dimeric alpha+beta barrel"/>
    <property type="match status" value="1"/>
</dbReference>
<evidence type="ECO:0000259" key="4">
    <source>
        <dbReference type="PROSITE" id="PS50956"/>
    </source>
</evidence>
<dbReference type="PANTHER" id="PTHR30154:SF34">
    <property type="entry name" value="TRANSCRIPTIONAL REGULATOR AZLB"/>
    <property type="match status" value="1"/>
</dbReference>
<dbReference type="GO" id="GO:0043200">
    <property type="term" value="P:response to amino acid"/>
    <property type="evidence" value="ECO:0007669"/>
    <property type="project" value="TreeGrafter"/>
</dbReference>
<dbReference type="InterPro" id="IPR000485">
    <property type="entry name" value="AsnC-type_HTH_dom"/>
</dbReference>
<protein>
    <recommendedName>
        <fullName evidence="4">HTH asnC-type domain-containing protein</fullName>
    </recommendedName>
</protein>
<dbReference type="SMART" id="SM00344">
    <property type="entry name" value="HTH_ASNC"/>
    <property type="match status" value="1"/>
</dbReference>
<dbReference type="Gene3D" id="1.10.10.10">
    <property type="entry name" value="Winged helix-like DNA-binding domain superfamily/Winged helix DNA-binding domain"/>
    <property type="match status" value="1"/>
</dbReference>
<dbReference type="GO" id="GO:0043565">
    <property type="term" value="F:sequence-specific DNA binding"/>
    <property type="evidence" value="ECO:0007669"/>
    <property type="project" value="InterPro"/>
</dbReference>
<dbReference type="PROSITE" id="PS50956">
    <property type="entry name" value="HTH_ASNC_2"/>
    <property type="match status" value="1"/>
</dbReference>
<keyword evidence="3" id="KW-0804">Transcription</keyword>
<name>A0A3B0SUT4_9ZZZZ</name>
<dbReference type="EMBL" id="UOEH01000606">
    <property type="protein sequence ID" value="VAW07773.1"/>
    <property type="molecule type" value="Genomic_DNA"/>
</dbReference>
<dbReference type="Gene3D" id="3.30.70.920">
    <property type="match status" value="1"/>
</dbReference>
<dbReference type="InterPro" id="IPR011008">
    <property type="entry name" value="Dimeric_a/b-barrel"/>
</dbReference>
<evidence type="ECO:0000256" key="1">
    <source>
        <dbReference type="ARBA" id="ARBA00023015"/>
    </source>
</evidence>
<organism evidence="5">
    <name type="scientific">hydrothermal vent metagenome</name>
    <dbReference type="NCBI Taxonomy" id="652676"/>
    <lineage>
        <taxon>unclassified sequences</taxon>
        <taxon>metagenomes</taxon>
        <taxon>ecological metagenomes</taxon>
    </lineage>
</organism>